<dbReference type="KEGG" id="anr:Ana3638_06030"/>
<comment type="domain">
    <text evidence="11">Consists of three domains: the N-terminal catalytic domain, the anticodon-binding domain and the C-terminal extension.</text>
</comment>
<keyword evidence="6 11" id="KW-0067">ATP-binding</keyword>
<evidence type="ECO:0000259" key="12">
    <source>
        <dbReference type="PROSITE" id="PS50862"/>
    </source>
</evidence>
<reference evidence="13 14" key="1">
    <citation type="submission" date="2020-01" db="EMBL/GenBank/DDBJ databases">
        <title>Genome analysis of Anaerocolumna sp. CBA3638.</title>
        <authorList>
            <person name="Kim J."/>
            <person name="Roh S.W."/>
        </authorList>
    </citation>
    <scope>NUCLEOTIDE SEQUENCE [LARGE SCALE GENOMIC DNA]</scope>
    <source>
        <strain evidence="13 14">CBA3638</strain>
    </source>
</reference>
<dbReference type="PRINTS" id="PR01046">
    <property type="entry name" value="TRNASYNTHPRO"/>
</dbReference>
<dbReference type="Pfam" id="PF00587">
    <property type="entry name" value="tRNA-synt_2b"/>
    <property type="match status" value="1"/>
</dbReference>
<dbReference type="NCBIfam" id="TIGR00408">
    <property type="entry name" value="proS_fam_I"/>
    <property type="match status" value="1"/>
</dbReference>
<comment type="subcellular location">
    <subcellularLocation>
        <location evidence="1 11">Cytoplasm</location>
    </subcellularLocation>
</comment>
<dbReference type="InterPro" id="IPR002314">
    <property type="entry name" value="aa-tRNA-synt_IIb"/>
</dbReference>
<dbReference type="GO" id="GO:0004827">
    <property type="term" value="F:proline-tRNA ligase activity"/>
    <property type="evidence" value="ECO:0007669"/>
    <property type="project" value="UniProtKB-UniRule"/>
</dbReference>
<evidence type="ECO:0000256" key="1">
    <source>
        <dbReference type="ARBA" id="ARBA00004496"/>
    </source>
</evidence>
<keyword evidence="3 11" id="KW-0963">Cytoplasm</keyword>
<dbReference type="EMBL" id="CP048000">
    <property type="protein sequence ID" value="QHQ60386.1"/>
    <property type="molecule type" value="Genomic_DNA"/>
</dbReference>
<dbReference type="SUPFAM" id="SSF55681">
    <property type="entry name" value="Class II aaRS and biotin synthetases"/>
    <property type="match status" value="1"/>
</dbReference>
<dbReference type="PANTHER" id="PTHR43382">
    <property type="entry name" value="PROLYL-TRNA SYNTHETASE"/>
    <property type="match status" value="1"/>
</dbReference>
<dbReference type="CDD" id="cd00862">
    <property type="entry name" value="ProRS_anticodon_zinc"/>
    <property type="match status" value="1"/>
</dbReference>
<comment type="subunit">
    <text evidence="2 11">Homodimer.</text>
</comment>
<comment type="similarity">
    <text evidence="10 11">Belongs to the class-II aminoacyl-tRNA synthetase family. ProS type 3 subfamily.</text>
</comment>
<evidence type="ECO:0000256" key="5">
    <source>
        <dbReference type="ARBA" id="ARBA00022741"/>
    </source>
</evidence>
<dbReference type="FunFam" id="3.40.50.800:FF:000005">
    <property type="entry name" value="bifunctional glutamate/proline--tRNA ligase"/>
    <property type="match status" value="1"/>
</dbReference>
<dbReference type="GO" id="GO:0016740">
    <property type="term" value="F:transferase activity"/>
    <property type="evidence" value="ECO:0007669"/>
    <property type="project" value="UniProtKB-ARBA"/>
</dbReference>
<comment type="catalytic activity">
    <reaction evidence="9 11">
        <text>tRNA(Pro) + L-proline + ATP = L-prolyl-tRNA(Pro) + AMP + diphosphate</text>
        <dbReference type="Rhea" id="RHEA:14305"/>
        <dbReference type="Rhea" id="RHEA-COMP:9700"/>
        <dbReference type="Rhea" id="RHEA-COMP:9702"/>
        <dbReference type="ChEBI" id="CHEBI:30616"/>
        <dbReference type="ChEBI" id="CHEBI:33019"/>
        <dbReference type="ChEBI" id="CHEBI:60039"/>
        <dbReference type="ChEBI" id="CHEBI:78442"/>
        <dbReference type="ChEBI" id="CHEBI:78532"/>
        <dbReference type="ChEBI" id="CHEBI:456215"/>
        <dbReference type="EC" id="6.1.1.15"/>
    </reaction>
</comment>
<evidence type="ECO:0000256" key="2">
    <source>
        <dbReference type="ARBA" id="ARBA00011738"/>
    </source>
</evidence>
<evidence type="ECO:0000256" key="9">
    <source>
        <dbReference type="ARBA" id="ARBA00047671"/>
    </source>
</evidence>
<dbReference type="InterPro" id="IPR004499">
    <property type="entry name" value="Pro-tRNA-ligase_IIa_arc-type"/>
</dbReference>
<keyword evidence="14" id="KW-1185">Reference proteome</keyword>
<protein>
    <recommendedName>
        <fullName evidence="11">Proline--tRNA ligase</fullName>
        <ecNumber evidence="11">6.1.1.15</ecNumber>
    </recommendedName>
    <alternativeName>
        <fullName evidence="11">Prolyl-tRNA synthetase</fullName>
        <shortName evidence="11">ProRS</shortName>
    </alternativeName>
</protein>
<dbReference type="InterPro" id="IPR002316">
    <property type="entry name" value="Pro-tRNA-ligase_IIa"/>
</dbReference>
<dbReference type="AlphaFoldDB" id="A0A6P1TKE9"/>
<dbReference type="Pfam" id="PF03129">
    <property type="entry name" value="HGTP_anticodon"/>
    <property type="match status" value="1"/>
</dbReference>
<dbReference type="Gene3D" id="3.40.50.800">
    <property type="entry name" value="Anticodon-binding domain"/>
    <property type="match status" value="1"/>
</dbReference>
<dbReference type="InterPro" id="IPR017449">
    <property type="entry name" value="Pro-tRNA_synth_II"/>
</dbReference>
<keyword evidence="8 11" id="KW-0030">Aminoacyl-tRNA synthetase</keyword>
<dbReference type="PROSITE" id="PS50862">
    <property type="entry name" value="AA_TRNA_LIGASE_II"/>
    <property type="match status" value="1"/>
</dbReference>
<dbReference type="FunFam" id="3.30.110.30:FF:000005">
    <property type="entry name" value="Proline--tRNA ligase"/>
    <property type="match status" value="1"/>
</dbReference>
<dbReference type="FunFam" id="3.30.930.10:FF:000023">
    <property type="entry name" value="Proline--tRNA ligase"/>
    <property type="match status" value="1"/>
</dbReference>
<dbReference type="CDD" id="cd00778">
    <property type="entry name" value="ProRS_core_arch_euk"/>
    <property type="match status" value="1"/>
</dbReference>
<organism evidence="13 14">
    <name type="scientific">Anaerocolumna sedimenticola</name>
    <dbReference type="NCBI Taxonomy" id="2696063"/>
    <lineage>
        <taxon>Bacteria</taxon>
        <taxon>Bacillati</taxon>
        <taxon>Bacillota</taxon>
        <taxon>Clostridia</taxon>
        <taxon>Lachnospirales</taxon>
        <taxon>Lachnospiraceae</taxon>
        <taxon>Anaerocolumna</taxon>
    </lineage>
</organism>
<dbReference type="PANTHER" id="PTHR43382:SF2">
    <property type="entry name" value="BIFUNCTIONAL GLUTAMATE_PROLINE--TRNA LIGASE"/>
    <property type="match status" value="1"/>
</dbReference>
<dbReference type="InterPro" id="IPR045864">
    <property type="entry name" value="aa-tRNA-synth_II/BPL/LPL"/>
</dbReference>
<accession>A0A6P1TKE9</accession>
<dbReference type="HAMAP" id="MF_01571">
    <property type="entry name" value="Pro_tRNA_synth_type3"/>
    <property type="match status" value="1"/>
</dbReference>
<dbReference type="EC" id="6.1.1.15" evidence="11"/>
<comment type="function">
    <text evidence="11">Catalyzes the attachment of proline to tRNA(Pro) in a two-step reaction: proline is first activated by ATP to form Pro-AMP and then transferred to the acceptor end of tRNA(Pro).</text>
</comment>
<dbReference type="RefSeq" id="WP_161837222.1">
    <property type="nucleotide sequence ID" value="NZ_CP048000.1"/>
</dbReference>
<evidence type="ECO:0000313" key="14">
    <source>
        <dbReference type="Proteomes" id="UP000464314"/>
    </source>
</evidence>
<keyword evidence="7 11" id="KW-0648">Protein biosynthesis</keyword>
<evidence type="ECO:0000256" key="6">
    <source>
        <dbReference type="ARBA" id="ARBA00022840"/>
    </source>
</evidence>
<evidence type="ECO:0000256" key="3">
    <source>
        <dbReference type="ARBA" id="ARBA00022490"/>
    </source>
</evidence>
<evidence type="ECO:0000313" key="13">
    <source>
        <dbReference type="EMBL" id="QHQ60386.1"/>
    </source>
</evidence>
<sequence length="477" mass="54363">MAKEKKLVEAITSMEEDFAQWYTDVVKKAELIDYSSVRGCMILRPNGYAIWENIQKELDRRFKETGVENVYMPMFIPESLLQKEKDHVEGFAPEVAWVTHGGLEPLQERLCVRPTSETLFCDFYSNIVQSYRDLPKLYNQWCSVVRWEKTTRPFLRSVEFLWQEGHTIHATAEEAEERTILMLNVYADFCEQILAIPMVKGKKTDKEKFAGAKATYTIEALMHDGKALQSGTSHNFGDGFAHAFDIQYTDKDNKLQYAHQTSWGMTTRLIGAIIMVHGDDSGLVLPPRIAPTQVMIIPIAQHKEGVLEKAAELKEKLGGFRVKVDDSDKSPGWKFSEQEMRGIPIRIEIGPKDIEANQAVIVRRDTREKMVASLDDLDKTVGEVLETMQIEMLERARKHRDSHTTSASDFEDFKDAIANKPGFVKAMWCGDRACEDTIKEQTGATSRCMPFEQEHIADTCVCCGKKAKSMVYWGKAY</sequence>
<dbReference type="GO" id="GO:0017101">
    <property type="term" value="C:aminoacyl-tRNA synthetase multienzyme complex"/>
    <property type="evidence" value="ECO:0007669"/>
    <property type="project" value="TreeGrafter"/>
</dbReference>
<dbReference type="GO" id="GO:0005737">
    <property type="term" value="C:cytoplasm"/>
    <property type="evidence" value="ECO:0007669"/>
    <property type="project" value="UniProtKB-SubCell"/>
</dbReference>
<gene>
    <name evidence="11" type="primary">proS</name>
    <name evidence="13" type="ORF">Ana3638_06030</name>
</gene>
<evidence type="ECO:0000256" key="4">
    <source>
        <dbReference type="ARBA" id="ARBA00022598"/>
    </source>
</evidence>
<name>A0A6P1TKE9_9FIRM</name>
<feature type="domain" description="Aminoacyl-transfer RNA synthetases class-II family profile" evidence="12">
    <location>
        <begin position="17"/>
        <end position="286"/>
    </location>
</feature>
<evidence type="ECO:0000256" key="11">
    <source>
        <dbReference type="HAMAP-Rule" id="MF_01571"/>
    </source>
</evidence>
<dbReference type="Pfam" id="PF09180">
    <property type="entry name" value="ProRS-C_1"/>
    <property type="match status" value="1"/>
</dbReference>
<dbReference type="InterPro" id="IPR033721">
    <property type="entry name" value="ProRS_core_arch_euk"/>
</dbReference>
<evidence type="ECO:0000256" key="10">
    <source>
        <dbReference type="ARBA" id="ARBA00060806"/>
    </source>
</evidence>
<dbReference type="InterPro" id="IPR006195">
    <property type="entry name" value="aa-tRNA-synth_II"/>
</dbReference>
<dbReference type="GO" id="GO:0005524">
    <property type="term" value="F:ATP binding"/>
    <property type="evidence" value="ECO:0007669"/>
    <property type="project" value="UniProtKB-UniRule"/>
</dbReference>
<dbReference type="SUPFAM" id="SSF52954">
    <property type="entry name" value="Class II aaRS ABD-related"/>
    <property type="match status" value="1"/>
</dbReference>
<dbReference type="InterPro" id="IPR016061">
    <property type="entry name" value="Pro-tRNA_ligase_II_C"/>
</dbReference>
<dbReference type="Gene3D" id="3.30.930.10">
    <property type="entry name" value="Bira Bifunctional Protein, Domain 2"/>
    <property type="match status" value="1"/>
</dbReference>
<dbReference type="InterPro" id="IPR004154">
    <property type="entry name" value="Anticodon-bd"/>
</dbReference>
<dbReference type="SMART" id="SM00946">
    <property type="entry name" value="ProRS-C_1"/>
    <property type="match status" value="1"/>
</dbReference>
<keyword evidence="5 11" id="KW-0547">Nucleotide-binding</keyword>
<dbReference type="Gene3D" id="3.30.110.30">
    <property type="entry name" value="C-terminal domain of ProRS"/>
    <property type="match status" value="1"/>
</dbReference>
<proteinExistence type="inferred from homology"/>
<dbReference type="GO" id="GO:0140096">
    <property type="term" value="F:catalytic activity, acting on a protein"/>
    <property type="evidence" value="ECO:0007669"/>
    <property type="project" value="UniProtKB-ARBA"/>
</dbReference>
<evidence type="ECO:0000256" key="8">
    <source>
        <dbReference type="ARBA" id="ARBA00023146"/>
    </source>
</evidence>
<dbReference type="GO" id="GO:0006433">
    <property type="term" value="P:prolyl-tRNA aminoacylation"/>
    <property type="evidence" value="ECO:0007669"/>
    <property type="project" value="UniProtKB-UniRule"/>
</dbReference>
<evidence type="ECO:0000256" key="7">
    <source>
        <dbReference type="ARBA" id="ARBA00022917"/>
    </source>
</evidence>
<keyword evidence="4 11" id="KW-0436">Ligase</keyword>
<dbReference type="InterPro" id="IPR036621">
    <property type="entry name" value="Anticodon-bd_dom_sf"/>
</dbReference>
<dbReference type="SUPFAM" id="SSF64586">
    <property type="entry name" value="C-terminal domain of ProRS"/>
    <property type="match status" value="1"/>
</dbReference>
<dbReference type="Proteomes" id="UP000464314">
    <property type="component" value="Chromosome"/>
</dbReference>